<gene>
    <name evidence="1" type="ORF">SAMN05421507_115129</name>
</gene>
<name>A0A1H0VTE7_9PSEU</name>
<evidence type="ECO:0000313" key="2">
    <source>
        <dbReference type="Proteomes" id="UP000199691"/>
    </source>
</evidence>
<dbReference type="AlphaFoldDB" id="A0A1H0VTE7"/>
<dbReference type="STRING" id="641025.SAMN05421507_115129"/>
<protein>
    <submittedName>
        <fullName evidence="1">Uncharacterized protein</fullName>
    </submittedName>
</protein>
<dbReference type="EMBL" id="FNIX01000015">
    <property type="protein sequence ID" value="SDP81633.1"/>
    <property type="molecule type" value="Genomic_DNA"/>
</dbReference>
<keyword evidence="2" id="KW-1185">Reference proteome</keyword>
<organism evidence="1 2">
    <name type="scientific">Lentzea jiangxiensis</name>
    <dbReference type="NCBI Taxonomy" id="641025"/>
    <lineage>
        <taxon>Bacteria</taxon>
        <taxon>Bacillati</taxon>
        <taxon>Actinomycetota</taxon>
        <taxon>Actinomycetes</taxon>
        <taxon>Pseudonocardiales</taxon>
        <taxon>Pseudonocardiaceae</taxon>
        <taxon>Lentzea</taxon>
    </lineage>
</organism>
<dbReference type="Proteomes" id="UP000199691">
    <property type="component" value="Unassembled WGS sequence"/>
</dbReference>
<evidence type="ECO:0000313" key="1">
    <source>
        <dbReference type="EMBL" id="SDP81633.1"/>
    </source>
</evidence>
<sequence>MIKDIVRSDGTVPLRIDVNDTTVFDDTDKNSE</sequence>
<reference evidence="2" key="1">
    <citation type="submission" date="2016-10" db="EMBL/GenBank/DDBJ databases">
        <authorList>
            <person name="Varghese N."/>
            <person name="Submissions S."/>
        </authorList>
    </citation>
    <scope>NUCLEOTIDE SEQUENCE [LARGE SCALE GENOMIC DNA]</scope>
    <source>
        <strain evidence="2">CGMCC 4.6609</strain>
    </source>
</reference>
<accession>A0A1H0VTE7</accession>
<proteinExistence type="predicted"/>